<dbReference type="GO" id="GO:0000981">
    <property type="term" value="F:DNA-binding transcription factor activity, RNA polymerase II-specific"/>
    <property type="evidence" value="ECO:0007669"/>
    <property type="project" value="TreeGrafter"/>
</dbReference>
<dbReference type="GO" id="GO:0008270">
    <property type="term" value="F:zinc ion binding"/>
    <property type="evidence" value="ECO:0007669"/>
    <property type="project" value="UniProtKB-KW"/>
</dbReference>
<dbReference type="Pfam" id="PF00096">
    <property type="entry name" value="zf-C2H2"/>
    <property type="match status" value="1"/>
</dbReference>
<dbReference type="PANTHER" id="PTHR23235:SF127">
    <property type="entry name" value="TRANSCRIPTION FACTOR, PUTATIVE (AFU_ORTHOLOGUE AFUA_3G09820)-RELATED"/>
    <property type="match status" value="1"/>
</dbReference>
<keyword evidence="2 4" id="KW-0863">Zinc-finger</keyword>
<accession>A0AAD7C988</accession>
<dbReference type="SUPFAM" id="SSF57667">
    <property type="entry name" value="beta-beta-alpha zinc fingers"/>
    <property type="match status" value="1"/>
</dbReference>
<keyword evidence="3" id="KW-0862">Zinc</keyword>
<proteinExistence type="predicted"/>
<dbReference type="FunFam" id="3.30.160.60:FF:002343">
    <property type="entry name" value="Zinc finger protein 33A"/>
    <property type="match status" value="1"/>
</dbReference>
<evidence type="ECO:0000256" key="2">
    <source>
        <dbReference type="ARBA" id="ARBA00022771"/>
    </source>
</evidence>
<evidence type="ECO:0000256" key="4">
    <source>
        <dbReference type="PROSITE-ProRule" id="PRU00042"/>
    </source>
</evidence>
<keyword evidence="8" id="KW-1185">Reference proteome</keyword>
<feature type="compositionally biased region" description="Low complexity" evidence="5">
    <location>
        <begin position="131"/>
        <end position="149"/>
    </location>
</feature>
<feature type="compositionally biased region" description="Polar residues" evidence="5">
    <location>
        <begin position="644"/>
        <end position="655"/>
    </location>
</feature>
<protein>
    <recommendedName>
        <fullName evidence="6">C2H2-type domain-containing protein</fullName>
    </recommendedName>
</protein>
<dbReference type="InterPro" id="IPR036236">
    <property type="entry name" value="Znf_C2H2_sf"/>
</dbReference>
<dbReference type="PANTHER" id="PTHR23235">
    <property type="entry name" value="KRUEPPEL-LIKE TRANSCRIPTION FACTOR"/>
    <property type="match status" value="1"/>
</dbReference>
<comment type="caution">
    <text evidence="7">The sequence shown here is derived from an EMBL/GenBank/DDBJ whole genome shotgun (WGS) entry which is preliminary data.</text>
</comment>
<sequence>MDEHTIDDDVDARGEVDDGEPGEQMTLVSPSSALPAPNGGVSKRYRPARAKTFQCRGYGECRMVFSRSEHLARHVRKHTGERPFTCHCSKQFSRLDNLRQHAQTVHADRADANERMMRDLGVLHSGMVAAAGGTPATSTKTTTTATTKKTSNRRSRVVAPAAVPAPVPAAAASAALTSRTQEATSPRSPNVKPEPIEPVLGATMPRQRPGTSTGYEGGMEVDREESHTQSTTRRHAPSPPHAAPGRAHSFRGDANDQRSFLGSAGGGADRSGGSQSFRGHPYARRSPPEHTPSPPTHTLSGLPTPRAALHSSGGRPYSSGTGAFQPSPTGSSFPALSGSRPSTGSGTRLPPLSAVVPAAAFRPASGHGLAATGSILLPNSLTLQRPSTSDWEWDSWTGGARPGTAPGKLATAAAAAGDDSPFSFHVPDQPAAPSLFSVGQPRKRTLGGPDGPYGSHPDEGSQSRPTSRRLSVMELLCNDDAVEQQRPGSSSIALSALLGAKSTERPTTTSGLVARASALVLDDPEQREREFESREHAGEQYFAASPFAFGVAAGSRSRSGSLYGGDAVASGRATLAFGRGGSSGGGLSGAATSGSGAGLSAGAGAAARRGTIPSSATSDSIPHAARDGDGDGDVRAAEGGHGYSHSSAGRVSGSASPPGLPGRFSFGAGLSHLPAAAAAAAVHQSQRPRAPSVGGSSGSVSVFARVPPGGVPIRADDPFLGVQRRRDSGVYEYDSYDHDRIGSGRGGGMRV</sequence>
<name>A0AAD7C988_9AGAR</name>
<keyword evidence="1" id="KW-0479">Metal-binding</keyword>
<feature type="domain" description="C2H2-type" evidence="6">
    <location>
        <begin position="84"/>
        <end position="111"/>
    </location>
</feature>
<feature type="region of interest" description="Disordered" evidence="5">
    <location>
        <begin position="581"/>
        <end position="657"/>
    </location>
</feature>
<dbReference type="GO" id="GO:0000978">
    <property type="term" value="F:RNA polymerase II cis-regulatory region sequence-specific DNA binding"/>
    <property type="evidence" value="ECO:0007669"/>
    <property type="project" value="TreeGrafter"/>
</dbReference>
<evidence type="ECO:0000256" key="1">
    <source>
        <dbReference type="ARBA" id="ARBA00022723"/>
    </source>
</evidence>
<evidence type="ECO:0000256" key="3">
    <source>
        <dbReference type="ARBA" id="ARBA00022833"/>
    </source>
</evidence>
<feature type="domain" description="C2H2-type" evidence="6">
    <location>
        <begin position="53"/>
        <end position="83"/>
    </location>
</feature>
<dbReference type="AlphaFoldDB" id="A0AAD7C988"/>
<reference evidence="7" key="1">
    <citation type="submission" date="2023-03" db="EMBL/GenBank/DDBJ databases">
        <title>Massive genome expansion in bonnet fungi (Mycena s.s.) driven by repeated elements and novel gene families across ecological guilds.</title>
        <authorList>
            <consortium name="Lawrence Berkeley National Laboratory"/>
            <person name="Harder C.B."/>
            <person name="Miyauchi S."/>
            <person name="Viragh M."/>
            <person name="Kuo A."/>
            <person name="Thoen E."/>
            <person name="Andreopoulos B."/>
            <person name="Lu D."/>
            <person name="Skrede I."/>
            <person name="Drula E."/>
            <person name="Henrissat B."/>
            <person name="Morin E."/>
            <person name="Kohler A."/>
            <person name="Barry K."/>
            <person name="LaButti K."/>
            <person name="Morin E."/>
            <person name="Salamov A."/>
            <person name="Lipzen A."/>
            <person name="Mereny Z."/>
            <person name="Hegedus B."/>
            <person name="Baldrian P."/>
            <person name="Stursova M."/>
            <person name="Weitz H."/>
            <person name="Taylor A."/>
            <person name="Grigoriev I.V."/>
            <person name="Nagy L.G."/>
            <person name="Martin F."/>
            <person name="Kauserud H."/>
        </authorList>
    </citation>
    <scope>NUCLEOTIDE SEQUENCE</scope>
    <source>
        <strain evidence="7">9284</strain>
    </source>
</reference>
<feature type="compositionally biased region" description="Low complexity" evidence="5">
    <location>
        <begin position="337"/>
        <end position="350"/>
    </location>
</feature>
<feature type="compositionally biased region" description="Acidic residues" evidence="5">
    <location>
        <begin position="1"/>
        <end position="10"/>
    </location>
</feature>
<feature type="region of interest" description="Disordered" evidence="5">
    <location>
        <begin position="388"/>
        <end position="407"/>
    </location>
</feature>
<evidence type="ECO:0000256" key="5">
    <source>
        <dbReference type="SAM" id="MobiDB-lite"/>
    </source>
</evidence>
<dbReference type="InterPro" id="IPR013087">
    <property type="entry name" value="Znf_C2H2_type"/>
</dbReference>
<dbReference type="Gene3D" id="3.30.160.60">
    <property type="entry name" value="Classic Zinc Finger"/>
    <property type="match status" value="2"/>
</dbReference>
<gene>
    <name evidence="7" type="ORF">FB45DRAFT_826335</name>
</gene>
<feature type="compositionally biased region" description="Low complexity" evidence="5">
    <location>
        <begin position="296"/>
        <end position="305"/>
    </location>
</feature>
<evidence type="ECO:0000259" key="6">
    <source>
        <dbReference type="PROSITE" id="PS50157"/>
    </source>
</evidence>
<feature type="region of interest" description="Disordered" evidence="5">
    <location>
        <begin position="1"/>
        <end position="45"/>
    </location>
</feature>
<feature type="region of interest" description="Disordered" evidence="5">
    <location>
        <begin position="412"/>
        <end position="468"/>
    </location>
</feature>
<organism evidence="7 8">
    <name type="scientific">Roridomyces roridus</name>
    <dbReference type="NCBI Taxonomy" id="1738132"/>
    <lineage>
        <taxon>Eukaryota</taxon>
        <taxon>Fungi</taxon>
        <taxon>Dikarya</taxon>
        <taxon>Basidiomycota</taxon>
        <taxon>Agaricomycotina</taxon>
        <taxon>Agaricomycetes</taxon>
        <taxon>Agaricomycetidae</taxon>
        <taxon>Agaricales</taxon>
        <taxon>Marasmiineae</taxon>
        <taxon>Mycenaceae</taxon>
        <taxon>Roridomyces</taxon>
    </lineage>
</organism>
<evidence type="ECO:0000313" key="8">
    <source>
        <dbReference type="Proteomes" id="UP001221142"/>
    </source>
</evidence>
<feature type="compositionally biased region" description="Low complexity" evidence="5">
    <location>
        <begin position="602"/>
        <end position="611"/>
    </location>
</feature>
<feature type="compositionally biased region" description="Low complexity" evidence="5">
    <location>
        <begin position="157"/>
        <end position="175"/>
    </location>
</feature>
<dbReference type="Proteomes" id="UP001221142">
    <property type="component" value="Unassembled WGS sequence"/>
</dbReference>
<feature type="region of interest" description="Disordered" evidence="5">
    <location>
        <begin position="131"/>
        <end position="350"/>
    </location>
</feature>
<feature type="compositionally biased region" description="Basic and acidic residues" evidence="5">
    <location>
        <begin position="624"/>
        <end position="638"/>
    </location>
</feature>
<dbReference type="EMBL" id="JARKIF010000004">
    <property type="protein sequence ID" value="KAJ7642067.1"/>
    <property type="molecule type" value="Genomic_DNA"/>
</dbReference>
<dbReference type="PROSITE" id="PS50157">
    <property type="entry name" value="ZINC_FINGER_C2H2_2"/>
    <property type="match status" value="2"/>
</dbReference>
<feature type="compositionally biased region" description="Polar residues" evidence="5">
    <location>
        <begin position="318"/>
        <end position="334"/>
    </location>
</feature>
<feature type="compositionally biased region" description="Polar residues" evidence="5">
    <location>
        <begin position="176"/>
        <end position="188"/>
    </location>
</feature>
<evidence type="ECO:0000313" key="7">
    <source>
        <dbReference type="EMBL" id="KAJ7642067.1"/>
    </source>
</evidence>